<dbReference type="Gene3D" id="3.40.640.10">
    <property type="entry name" value="Type I PLP-dependent aspartate aminotransferase-like (Major domain)"/>
    <property type="match status" value="1"/>
</dbReference>
<dbReference type="InterPro" id="IPR015424">
    <property type="entry name" value="PyrdxlP-dep_Trfase"/>
</dbReference>
<dbReference type="Gene3D" id="3.90.1150.10">
    <property type="entry name" value="Aspartate Aminotransferase, domain 1"/>
    <property type="match status" value="1"/>
</dbReference>
<dbReference type="SUPFAM" id="SSF53383">
    <property type="entry name" value="PLP-dependent transferases"/>
    <property type="match status" value="1"/>
</dbReference>
<accession>A0A3P3EPF0</accession>
<dbReference type="GO" id="GO:0008710">
    <property type="term" value="F:8-amino-7-oxononanoate synthase activity"/>
    <property type="evidence" value="ECO:0007669"/>
    <property type="project" value="TreeGrafter"/>
</dbReference>
<dbReference type="OrthoDB" id="9807157at2"/>
<gene>
    <name evidence="5" type="ORF">EH240_35415</name>
</gene>
<reference evidence="5 6" key="1">
    <citation type="submission" date="2018-11" db="EMBL/GenBank/DDBJ databases">
        <title>the genome of Mesorhizobium tamadayense DSM 28320.</title>
        <authorList>
            <person name="Gao J."/>
        </authorList>
    </citation>
    <scope>NUCLEOTIDE SEQUENCE [LARGE SCALE GENOMIC DNA]</scope>
    <source>
        <strain evidence="5 6">DSM 28320</strain>
    </source>
</reference>
<evidence type="ECO:0000313" key="5">
    <source>
        <dbReference type="EMBL" id="RRH88269.1"/>
    </source>
</evidence>
<dbReference type="PANTHER" id="PTHR13693">
    <property type="entry name" value="CLASS II AMINOTRANSFERASE/8-AMINO-7-OXONONANOATE SYNTHASE"/>
    <property type="match status" value="1"/>
</dbReference>
<dbReference type="InterPro" id="IPR015421">
    <property type="entry name" value="PyrdxlP-dep_Trfase_major"/>
</dbReference>
<dbReference type="RefSeq" id="WP_125007001.1">
    <property type="nucleotide sequence ID" value="NZ_RQXT01000091.1"/>
</dbReference>
<dbReference type="Pfam" id="PF00155">
    <property type="entry name" value="Aminotran_1_2"/>
    <property type="match status" value="1"/>
</dbReference>
<evidence type="ECO:0000256" key="1">
    <source>
        <dbReference type="ARBA" id="ARBA00001933"/>
    </source>
</evidence>
<keyword evidence="6" id="KW-1185">Reference proteome</keyword>
<keyword evidence="3" id="KW-0663">Pyridoxal phosphate</keyword>
<dbReference type="InterPro" id="IPR004839">
    <property type="entry name" value="Aminotransferase_I/II_large"/>
</dbReference>
<proteinExistence type="predicted"/>
<dbReference type="InterPro" id="IPR050087">
    <property type="entry name" value="AON_synthase_class-II"/>
</dbReference>
<evidence type="ECO:0000259" key="4">
    <source>
        <dbReference type="Pfam" id="PF00155"/>
    </source>
</evidence>
<protein>
    <submittedName>
        <fullName evidence="5">8-amino-7-oxononanoate synthase</fullName>
    </submittedName>
</protein>
<comment type="caution">
    <text evidence="5">The sequence shown here is derived from an EMBL/GenBank/DDBJ whole genome shotgun (WGS) entry which is preliminary data.</text>
</comment>
<name>A0A3P3EPF0_9HYPH</name>
<dbReference type="InterPro" id="IPR015422">
    <property type="entry name" value="PyrdxlP-dep_Trfase_small"/>
</dbReference>
<comment type="cofactor">
    <cofactor evidence="1">
        <name>pyridoxal 5'-phosphate</name>
        <dbReference type="ChEBI" id="CHEBI:597326"/>
    </cofactor>
</comment>
<organism evidence="5 6">
    <name type="scientific">Mesorhizobium tamadayense</name>
    <dbReference type="NCBI Taxonomy" id="425306"/>
    <lineage>
        <taxon>Bacteria</taxon>
        <taxon>Pseudomonadati</taxon>
        <taxon>Pseudomonadota</taxon>
        <taxon>Alphaproteobacteria</taxon>
        <taxon>Hyphomicrobiales</taxon>
        <taxon>Phyllobacteriaceae</taxon>
        <taxon>Mesorhizobium</taxon>
    </lineage>
</organism>
<evidence type="ECO:0000256" key="3">
    <source>
        <dbReference type="ARBA" id="ARBA00022898"/>
    </source>
</evidence>
<keyword evidence="2" id="KW-0808">Transferase</keyword>
<sequence length="375" mass="39549">MLDRYQATLSGLARKDRLRTLSTRAGLDFSSNDYLGLARSKRMAEAVAAAVAAGTPVGSTGSRLLRGNAPEHEALEAKAAGFFGAERALFFGGGYIANLAVLTTLPHKSDLIVLDELIHASAHEGARAGRADVVQAAHNDAGAVDDAIIAWRVMGGTGRPWIVVESLYSMDGDRAPLGELIEVADRHEAFLFVDEAHATGIYGLDGRGLAHDLEGCDNVVVLHTCGKALGASGALVTAPAVLCDYLVNRCRPFIYATAPSPLMAVAAATALDIVADEPERRGRLARLVALAGERAEELGLAASGSQILPIIVGDNRRAMALAQALQSRGFDVRGIRPPTVPEGTARLRISLTLNVGEDDVSGLFEALAEKWERSQ</sequence>
<evidence type="ECO:0000313" key="6">
    <source>
        <dbReference type="Proteomes" id="UP000273786"/>
    </source>
</evidence>
<dbReference type="Proteomes" id="UP000273786">
    <property type="component" value="Unassembled WGS sequence"/>
</dbReference>
<dbReference type="GO" id="GO:0009102">
    <property type="term" value="P:biotin biosynthetic process"/>
    <property type="evidence" value="ECO:0007669"/>
    <property type="project" value="TreeGrafter"/>
</dbReference>
<dbReference type="EMBL" id="RQXT01000091">
    <property type="protein sequence ID" value="RRH88269.1"/>
    <property type="molecule type" value="Genomic_DNA"/>
</dbReference>
<dbReference type="PANTHER" id="PTHR13693:SF100">
    <property type="entry name" value="8-AMINO-7-OXONONANOATE SYNTHASE"/>
    <property type="match status" value="1"/>
</dbReference>
<dbReference type="AlphaFoldDB" id="A0A3P3EPF0"/>
<evidence type="ECO:0000256" key="2">
    <source>
        <dbReference type="ARBA" id="ARBA00022679"/>
    </source>
</evidence>
<feature type="domain" description="Aminotransferase class I/classII large" evidence="4">
    <location>
        <begin position="27"/>
        <end position="353"/>
    </location>
</feature>
<dbReference type="GO" id="GO:0030170">
    <property type="term" value="F:pyridoxal phosphate binding"/>
    <property type="evidence" value="ECO:0007669"/>
    <property type="project" value="InterPro"/>
</dbReference>